<dbReference type="InterPro" id="IPR006076">
    <property type="entry name" value="FAD-dep_OxRdtase"/>
</dbReference>
<dbReference type="InterPro" id="IPR029043">
    <property type="entry name" value="GcvT/YgfZ_C"/>
</dbReference>
<comment type="caution">
    <text evidence="6">The sequence shown here is derived from an EMBL/GenBank/DDBJ whole genome shotgun (WGS) entry which is preliminary data.</text>
</comment>
<feature type="domain" description="Aminomethyltransferase C-terminal" evidence="4">
    <location>
        <begin position="710"/>
        <end position="785"/>
    </location>
</feature>
<dbReference type="SUPFAM" id="SSF101790">
    <property type="entry name" value="Aminomethyltransferase beta-barrel domain"/>
    <property type="match status" value="1"/>
</dbReference>
<dbReference type="Gene3D" id="3.30.9.10">
    <property type="entry name" value="D-Amino Acid Oxidase, subunit A, domain 2"/>
    <property type="match status" value="1"/>
</dbReference>
<sequence>MSDSARIVIIGGGVGGASVAYHLTQLGERDVVLLERDELTSGSTFHSAGLVGQLRADPTLTRMNQYSVELYRTLDAGWTECGGIKLASTPERMAEIRRQIGWARTFGLPLEEISVAEAVELFPLMNPEGVVGAAYLPTDGQIDPSQLCYALAARAREGGVTVRTRTRVLGITVERGRVTGVRTDQGDIACEVVVNCGGMFAAEIGRMAGVRVPIVPMSHQYVVSDAFHEHTGLPTLRDPDLLVYYRQEVQGLVMGGYERQCAPWTAGHNAYDAVPGDFNGRLLPEDWPRFEEISDNSRIRVPAMADVGIRKLINGPEAFTPDNEFCLGETEVAGFFVAAGFCAHGIAGAGGIGKVMAEWIVEGESSMDLWHMDVRRFGRHYRSPSYTIKRAVENYETYYDIRYPGHERSAGRPLRVSPAYSWHAAHGAAFGEKSGWERVNYYTANEVPGDDERPGGWAGRLWSSAIGAEHRATRTAAGLFDESSFAKIEVTGPDAAALLEWVCDNRVARQVGAVTYTQALNRRGGIECDFTVTRRGEEEFLIVTGTAFGSHDLGWLRKQAARTGSNVRIADVTGQYACFALWGPRARDVLGGLTPGPLDFPFMSARELTVGDVPVLALRVTFVGEHGWELYCSSEYGLALWQTLWRAGEPYGLVAGGYRAIDSLRLEKGYRVWGADIGPETTPYEAGLGFCVKDDKDFLGKDALDPAPARRLRCLTLRDPRAIALGNEPVRVDGRVEARVTSGGYGYTARESIAYAYLEAEPGTPAEVEVEGRWVPATVVKGPLVP</sequence>
<dbReference type="Gene3D" id="3.50.50.60">
    <property type="entry name" value="FAD/NAD(P)-binding domain"/>
    <property type="match status" value="1"/>
</dbReference>
<evidence type="ECO:0000256" key="1">
    <source>
        <dbReference type="ARBA" id="ARBA00008609"/>
    </source>
</evidence>
<dbReference type="InterPro" id="IPR036188">
    <property type="entry name" value="FAD/NAD-bd_sf"/>
</dbReference>
<evidence type="ECO:0000313" key="7">
    <source>
        <dbReference type="Proteomes" id="UP000696294"/>
    </source>
</evidence>
<reference evidence="6 7" key="1">
    <citation type="submission" date="2020-03" db="EMBL/GenBank/DDBJ databases">
        <title>WGS of actinomycetes isolated from Thailand.</title>
        <authorList>
            <person name="Thawai C."/>
        </authorList>
    </citation>
    <scope>NUCLEOTIDE SEQUENCE [LARGE SCALE GENOMIC DNA]</scope>
    <source>
        <strain evidence="6 7">FMUSA5-5</strain>
    </source>
</reference>
<dbReference type="EMBL" id="JAATEP010000001">
    <property type="protein sequence ID" value="NJP87879.1"/>
    <property type="molecule type" value="Genomic_DNA"/>
</dbReference>
<dbReference type="Gene3D" id="2.40.30.110">
    <property type="entry name" value="Aminomethyltransferase beta-barrel domains"/>
    <property type="match status" value="1"/>
</dbReference>
<feature type="domain" description="FAD dependent oxidoreductase central" evidence="5">
    <location>
        <begin position="362"/>
        <end position="417"/>
    </location>
</feature>
<dbReference type="InterPro" id="IPR013977">
    <property type="entry name" value="GcvT_C"/>
</dbReference>
<dbReference type="InterPro" id="IPR027266">
    <property type="entry name" value="TrmE/GcvT-like"/>
</dbReference>
<dbReference type="Gene3D" id="3.30.1360.120">
    <property type="entry name" value="Probable tRNA modification gtpase trme, domain 1"/>
    <property type="match status" value="1"/>
</dbReference>
<name>A0ABX1AQF4_9ACTN</name>
<dbReference type="Pfam" id="PF01571">
    <property type="entry name" value="GCV_T"/>
    <property type="match status" value="1"/>
</dbReference>
<dbReference type="SUPFAM" id="SSF51905">
    <property type="entry name" value="FAD/NAD(P)-binding domain"/>
    <property type="match status" value="1"/>
</dbReference>
<evidence type="ECO:0000259" key="2">
    <source>
        <dbReference type="Pfam" id="PF01266"/>
    </source>
</evidence>
<dbReference type="SUPFAM" id="SSF54373">
    <property type="entry name" value="FAD-linked reductases, C-terminal domain"/>
    <property type="match status" value="1"/>
</dbReference>
<evidence type="ECO:0000313" key="6">
    <source>
        <dbReference type="EMBL" id="NJP87879.1"/>
    </source>
</evidence>
<evidence type="ECO:0000259" key="5">
    <source>
        <dbReference type="Pfam" id="PF16350"/>
    </source>
</evidence>
<dbReference type="RefSeq" id="WP_168005417.1">
    <property type="nucleotide sequence ID" value="NZ_JAATEP010000001.1"/>
</dbReference>
<dbReference type="Gene3D" id="3.30.70.1400">
    <property type="entry name" value="Aminomethyltransferase beta-barrel domains"/>
    <property type="match status" value="1"/>
</dbReference>
<feature type="domain" description="FAD dependent oxidoreductase" evidence="2">
    <location>
        <begin position="6"/>
        <end position="359"/>
    </location>
</feature>
<feature type="domain" description="GCVT N-terminal" evidence="3">
    <location>
        <begin position="420"/>
        <end position="696"/>
    </location>
</feature>
<dbReference type="Pfam" id="PF16350">
    <property type="entry name" value="FAO_M"/>
    <property type="match status" value="1"/>
</dbReference>
<gene>
    <name evidence="6" type="ORF">HCN51_00150</name>
</gene>
<dbReference type="Proteomes" id="UP000696294">
    <property type="component" value="Unassembled WGS sequence"/>
</dbReference>
<organism evidence="6 7">
    <name type="scientific">Nonomuraea composti</name>
    <dbReference type="NCBI Taxonomy" id="2720023"/>
    <lineage>
        <taxon>Bacteria</taxon>
        <taxon>Bacillati</taxon>
        <taxon>Actinomycetota</taxon>
        <taxon>Actinomycetes</taxon>
        <taxon>Streptosporangiales</taxon>
        <taxon>Streptosporangiaceae</taxon>
        <taxon>Nonomuraea</taxon>
    </lineage>
</organism>
<evidence type="ECO:0000259" key="4">
    <source>
        <dbReference type="Pfam" id="PF08669"/>
    </source>
</evidence>
<accession>A0ABX1AQF4</accession>
<keyword evidence="7" id="KW-1185">Reference proteome</keyword>
<evidence type="ECO:0000259" key="3">
    <source>
        <dbReference type="Pfam" id="PF01571"/>
    </source>
</evidence>
<dbReference type="InterPro" id="IPR006222">
    <property type="entry name" value="GCVT_N"/>
</dbReference>
<dbReference type="PANTHER" id="PTHR43757:SF2">
    <property type="entry name" value="AMINOMETHYLTRANSFERASE, MITOCHONDRIAL"/>
    <property type="match status" value="1"/>
</dbReference>
<dbReference type="InterPro" id="IPR028896">
    <property type="entry name" value="GcvT/YgfZ/DmdA"/>
</dbReference>
<proteinExistence type="inferred from homology"/>
<dbReference type="PANTHER" id="PTHR43757">
    <property type="entry name" value="AMINOMETHYLTRANSFERASE"/>
    <property type="match status" value="1"/>
</dbReference>
<dbReference type="Pfam" id="PF01266">
    <property type="entry name" value="DAO"/>
    <property type="match status" value="1"/>
</dbReference>
<dbReference type="InterPro" id="IPR032503">
    <property type="entry name" value="FAO_M"/>
</dbReference>
<protein>
    <submittedName>
        <fullName evidence="6">FAD-dependent oxidoreductase</fullName>
    </submittedName>
</protein>
<dbReference type="Pfam" id="PF08669">
    <property type="entry name" value="GCV_T_C"/>
    <property type="match status" value="1"/>
</dbReference>
<comment type="similarity">
    <text evidence="1">Belongs to the GcvT family.</text>
</comment>
<dbReference type="SUPFAM" id="SSF103025">
    <property type="entry name" value="Folate-binding domain"/>
    <property type="match status" value="1"/>
</dbReference>